<feature type="non-terminal residue" evidence="3">
    <location>
        <position position="1"/>
    </location>
</feature>
<dbReference type="Proteomes" id="UP000887013">
    <property type="component" value="Unassembled WGS sequence"/>
</dbReference>
<evidence type="ECO:0000313" key="4">
    <source>
        <dbReference type="Proteomes" id="UP000887013"/>
    </source>
</evidence>
<comment type="caution">
    <text evidence="3">The sequence shown here is derived from an EMBL/GenBank/DDBJ whole genome shotgun (WGS) entry which is preliminary data.</text>
</comment>
<dbReference type="SUPFAM" id="SSF47220">
    <property type="entry name" value="alpha-catenin/vinculin-like"/>
    <property type="match status" value="1"/>
</dbReference>
<dbReference type="AlphaFoldDB" id="A0A8X6UBY6"/>
<sequence>MAHAKLNHVQTAARLQQHGGVCIWRGKRKVYSGGNGGCTKVKNLSSSQNSAFFKIFTLIKLGPKLQSPRYERLQCNMMSSYNPRERPLRGDKTLNAIVRCGQAVHLSIERFVTLGEAMADDNAEIKVDMYEACRDARAA</sequence>
<proteinExistence type="predicted"/>
<dbReference type="InterPro" id="IPR036723">
    <property type="entry name" value="Alpha-catenin/vinculin-like_sf"/>
</dbReference>
<accession>A0A8X6UBY6</accession>
<keyword evidence="2" id="KW-0963">Cytoplasm</keyword>
<dbReference type="Gene3D" id="1.20.120.230">
    <property type="entry name" value="Alpha-catenin/vinculin-like"/>
    <property type="match status" value="1"/>
</dbReference>
<evidence type="ECO:0000256" key="2">
    <source>
        <dbReference type="ARBA" id="ARBA00022490"/>
    </source>
</evidence>
<protein>
    <submittedName>
        <fullName evidence="3">Alpha-catulin</fullName>
    </submittedName>
</protein>
<evidence type="ECO:0000256" key="1">
    <source>
        <dbReference type="ARBA" id="ARBA00004496"/>
    </source>
</evidence>
<dbReference type="InterPro" id="IPR030045">
    <property type="entry name" value="CTNNAL1"/>
</dbReference>
<dbReference type="GO" id="GO:0007266">
    <property type="term" value="P:Rho protein signal transduction"/>
    <property type="evidence" value="ECO:0007669"/>
    <property type="project" value="InterPro"/>
</dbReference>
<dbReference type="GO" id="GO:0005737">
    <property type="term" value="C:cytoplasm"/>
    <property type="evidence" value="ECO:0007669"/>
    <property type="project" value="UniProtKB-SubCell"/>
</dbReference>
<gene>
    <name evidence="3" type="primary">CTNNAL1_2</name>
    <name evidence="3" type="ORF">NPIL_566741</name>
</gene>
<organism evidence="3 4">
    <name type="scientific">Nephila pilipes</name>
    <name type="common">Giant wood spider</name>
    <name type="synonym">Nephila maculata</name>
    <dbReference type="NCBI Taxonomy" id="299642"/>
    <lineage>
        <taxon>Eukaryota</taxon>
        <taxon>Metazoa</taxon>
        <taxon>Ecdysozoa</taxon>
        <taxon>Arthropoda</taxon>
        <taxon>Chelicerata</taxon>
        <taxon>Arachnida</taxon>
        <taxon>Araneae</taxon>
        <taxon>Araneomorphae</taxon>
        <taxon>Entelegynae</taxon>
        <taxon>Araneoidea</taxon>
        <taxon>Nephilidae</taxon>
        <taxon>Nephila</taxon>
    </lineage>
</organism>
<name>A0A8X6UBY6_NEPPI</name>
<comment type="subcellular location">
    <subcellularLocation>
        <location evidence="1">Cytoplasm</location>
    </subcellularLocation>
</comment>
<evidence type="ECO:0000313" key="3">
    <source>
        <dbReference type="EMBL" id="GFU15034.1"/>
    </source>
</evidence>
<dbReference type="PANTHER" id="PTHR46342:SF1">
    <property type="entry name" value="ALPHA-CATULIN"/>
    <property type="match status" value="1"/>
</dbReference>
<dbReference type="GO" id="GO:0051015">
    <property type="term" value="F:actin filament binding"/>
    <property type="evidence" value="ECO:0007669"/>
    <property type="project" value="InterPro"/>
</dbReference>
<dbReference type="EMBL" id="BMAW01126023">
    <property type="protein sequence ID" value="GFU15034.1"/>
    <property type="molecule type" value="Genomic_DNA"/>
</dbReference>
<reference evidence="3" key="1">
    <citation type="submission" date="2020-08" db="EMBL/GenBank/DDBJ databases">
        <title>Multicomponent nature underlies the extraordinary mechanical properties of spider dragline silk.</title>
        <authorList>
            <person name="Kono N."/>
            <person name="Nakamura H."/>
            <person name="Mori M."/>
            <person name="Yoshida Y."/>
            <person name="Ohtoshi R."/>
            <person name="Malay A.D."/>
            <person name="Moran D.A.P."/>
            <person name="Tomita M."/>
            <person name="Numata K."/>
            <person name="Arakawa K."/>
        </authorList>
    </citation>
    <scope>NUCLEOTIDE SEQUENCE</scope>
</reference>
<dbReference type="PANTHER" id="PTHR46342">
    <property type="entry name" value="ALPHA-CATULIN"/>
    <property type="match status" value="1"/>
</dbReference>
<dbReference type="OrthoDB" id="9933814at2759"/>
<dbReference type="GO" id="GO:0007155">
    <property type="term" value="P:cell adhesion"/>
    <property type="evidence" value="ECO:0007669"/>
    <property type="project" value="InterPro"/>
</dbReference>
<keyword evidence="4" id="KW-1185">Reference proteome</keyword>